<dbReference type="InterPro" id="IPR001296">
    <property type="entry name" value="Glyco_trans_1"/>
</dbReference>
<comment type="caution">
    <text evidence="3">The sequence shown here is derived from an EMBL/GenBank/DDBJ whole genome shotgun (WGS) entry which is preliminary data.</text>
</comment>
<feature type="domain" description="Glycosyl transferase family 1" evidence="2">
    <location>
        <begin position="4"/>
        <end position="125"/>
    </location>
</feature>
<dbReference type="CDD" id="cd03809">
    <property type="entry name" value="GT4_MtfB-like"/>
    <property type="match status" value="1"/>
</dbReference>
<evidence type="ECO:0000313" key="4">
    <source>
        <dbReference type="Proteomes" id="UP000034290"/>
    </source>
</evidence>
<protein>
    <submittedName>
        <fullName evidence="3">Glycosyl transferase, group 1</fullName>
    </submittedName>
</protein>
<dbReference type="AlphaFoldDB" id="A0A0G2A069"/>
<gene>
    <name evidence="3" type="ORF">UY81_C0079G0001</name>
</gene>
<keyword evidence="1 3" id="KW-0808">Transferase</keyword>
<dbReference type="GO" id="GO:0009103">
    <property type="term" value="P:lipopolysaccharide biosynthetic process"/>
    <property type="evidence" value="ECO:0007669"/>
    <property type="project" value="TreeGrafter"/>
</dbReference>
<dbReference type="Gene3D" id="3.40.50.2000">
    <property type="entry name" value="Glycogen Phosphorylase B"/>
    <property type="match status" value="2"/>
</dbReference>
<dbReference type="PANTHER" id="PTHR46401">
    <property type="entry name" value="GLYCOSYLTRANSFERASE WBBK-RELATED"/>
    <property type="match status" value="1"/>
</dbReference>
<dbReference type="EMBL" id="LCRM01000079">
    <property type="protein sequence ID" value="KKW34122.1"/>
    <property type="molecule type" value="Genomic_DNA"/>
</dbReference>
<name>A0A0G2A069_9BACT</name>
<feature type="non-terminal residue" evidence="3">
    <location>
        <position position="1"/>
    </location>
</feature>
<dbReference type="SUPFAM" id="SSF53756">
    <property type="entry name" value="UDP-Glycosyltransferase/glycogen phosphorylase"/>
    <property type="match status" value="1"/>
</dbReference>
<dbReference type="PANTHER" id="PTHR46401:SF2">
    <property type="entry name" value="GLYCOSYLTRANSFERASE WBBK-RELATED"/>
    <property type="match status" value="1"/>
</dbReference>
<dbReference type="Pfam" id="PF00534">
    <property type="entry name" value="Glycos_transf_1"/>
    <property type="match status" value="1"/>
</dbReference>
<proteinExistence type="predicted"/>
<dbReference type="Proteomes" id="UP000034290">
    <property type="component" value="Unassembled WGS sequence"/>
</dbReference>
<reference evidence="3 4" key="1">
    <citation type="journal article" date="2015" name="Nature">
        <title>rRNA introns, odd ribosomes, and small enigmatic genomes across a large radiation of phyla.</title>
        <authorList>
            <person name="Brown C.T."/>
            <person name="Hug L.A."/>
            <person name="Thomas B.C."/>
            <person name="Sharon I."/>
            <person name="Castelle C.J."/>
            <person name="Singh A."/>
            <person name="Wilkins M.J."/>
            <person name="Williams K.H."/>
            <person name="Banfield J.F."/>
        </authorList>
    </citation>
    <scope>NUCLEOTIDE SEQUENCE [LARGE SCALE GENOMIC DNA]</scope>
</reference>
<evidence type="ECO:0000256" key="1">
    <source>
        <dbReference type="ARBA" id="ARBA00022679"/>
    </source>
</evidence>
<sequence length="149" mass="16189">VGDPFELVLVGPRGYGFEEIKKIYDASPVKDQIRKLGYLTTAEVASLMRAAIAFLFPSLYEGFGIPLLEAMACGTPVIASDIAVHHEVAEAAALFAPPEEIEAWVEAMEKVAFDPSARESLAQKGVVRAAMFTWEKTAQATWDVLKGMV</sequence>
<dbReference type="GO" id="GO:0016757">
    <property type="term" value="F:glycosyltransferase activity"/>
    <property type="evidence" value="ECO:0007669"/>
    <property type="project" value="InterPro"/>
</dbReference>
<organism evidence="3 4">
    <name type="scientific">Candidatus Giovannonibacteria bacterium GW2011_GWA2_53_7</name>
    <dbReference type="NCBI Taxonomy" id="1618650"/>
    <lineage>
        <taxon>Bacteria</taxon>
        <taxon>Candidatus Giovannoniibacteriota</taxon>
    </lineage>
</organism>
<evidence type="ECO:0000313" key="3">
    <source>
        <dbReference type="EMBL" id="KKW34122.1"/>
    </source>
</evidence>
<evidence type="ECO:0000259" key="2">
    <source>
        <dbReference type="Pfam" id="PF00534"/>
    </source>
</evidence>
<accession>A0A0G2A069</accession>